<proteinExistence type="predicted"/>
<reference evidence="1" key="1">
    <citation type="submission" date="2020-05" db="EMBL/GenBank/DDBJ databases">
        <title>WGS assembly of Panicum virgatum.</title>
        <authorList>
            <person name="Lovell J.T."/>
            <person name="Jenkins J."/>
            <person name="Shu S."/>
            <person name="Juenger T.E."/>
            <person name="Schmutz J."/>
        </authorList>
    </citation>
    <scope>NUCLEOTIDE SEQUENCE</scope>
    <source>
        <strain evidence="1">AP13</strain>
    </source>
</reference>
<feature type="non-terminal residue" evidence="1">
    <location>
        <position position="135"/>
    </location>
</feature>
<sequence length="135" mass="14739">MHWPGAWRKFGKAATGHASGLTDPSASWSWHSTPSIQLWLRPCDVVRDLRCSAACCHGYVSLPSRDARRGARSGCACASSYCASTCNPPPPRVPRLRPWPWPTHGKDAPDMFCQLAADQARDSTRVPNSASSKPH</sequence>
<gene>
    <name evidence="1" type="ORF">PVAP13_9KG518326</name>
</gene>
<dbReference type="Proteomes" id="UP000823388">
    <property type="component" value="Chromosome 9K"/>
</dbReference>
<keyword evidence="2" id="KW-1185">Reference proteome</keyword>
<organism evidence="1 2">
    <name type="scientific">Panicum virgatum</name>
    <name type="common">Blackwell switchgrass</name>
    <dbReference type="NCBI Taxonomy" id="38727"/>
    <lineage>
        <taxon>Eukaryota</taxon>
        <taxon>Viridiplantae</taxon>
        <taxon>Streptophyta</taxon>
        <taxon>Embryophyta</taxon>
        <taxon>Tracheophyta</taxon>
        <taxon>Spermatophyta</taxon>
        <taxon>Magnoliopsida</taxon>
        <taxon>Liliopsida</taxon>
        <taxon>Poales</taxon>
        <taxon>Poaceae</taxon>
        <taxon>PACMAD clade</taxon>
        <taxon>Panicoideae</taxon>
        <taxon>Panicodae</taxon>
        <taxon>Paniceae</taxon>
        <taxon>Panicinae</taxon>
        <taxon>Panicum</taxon>
        <taxon>Panicum sect. Hiantes</taxon>
    </lineage>
</organism>
<comment type="caution">
    <text evidence="1">The sequence shown here is derived from an EMBL/GenBank/DDBJ whole genome shotgun (WGS) entry which is preliminary data.</text>
</comment>
<accession>A0A8T0NXV3</accession>
<name>A0A8T0NXV3_PANVG</name>
<dbReference type="AlphaFoldDB" id="A0A8T0NXV3"/>
<dbReference type="EMBL" id="CM029053">
    <property type="protein sequence ID" value="KAG2553305.1"/>
    <property type="molecule type" value="Genomic_DNA"/>
</dbReference>
<evidence type="ECO:0000313" key="2">
    <source>
        <dbReference type="Proteomes" id="UP000823388"/>
    </source>
</evidence>
<protein>
    <submittedName>
        <fullName evidence="1">Uncharacterized protein</fullName>
    </submittedName>
</protein>
<evidence type="ECO:0000313" key="1">
    <source>
        <dbReference type="EMBL" id="KAG2553305.1"/>
    </source>
</evidence>